<name>A0A0C5VDU0_9GAMM</name>
<proteinExistence type="predicted"/>
<dbReference type="OrthoDB" id="7062627at2"/>
<accession>A0A0C5VDU0</accession>
<evidence type="ECO:0000313" key="1">
    <source>
        <dbReference type="EMBL" id="AJQ97490.1"/>
    </source>
</evidence>
<dbReference type="EMBL" id="CP007142">
    <property type="protein sequence ID" value="AJQ97490.1"/>
    <property type="molecule type" value="Genomic_DNA"/>
</dbReference>
<evidence type="ECO:0000313" key="2">
    <source>
        <dbReference type="Proteomes" id="UP000032266"/>
    </source>
</evidence>
<dbReference type="Proteomes" id="UP000032266">
    <property type="component" value="Chromosome"/>
</dbReference>
<protein>
    <submittedName>
        <fullName evidence="1">Uncharacterized protein</fullName>
    </submittedName>
</protein>
<dbReference type="RefSeq" id="WP_044619215.1">
    <property type="nucleotide sequence ID" value="NZ_CP007142.1"/>
</dbReference>
<dbReference type="HOGENOM" id="CLU_1576290_0_0_6"/>
<sequence>MSLEEEVRNLSLTGRMIVCLLAFEEFCKDHCLASPEIDEFIDYMWKWPLIEGPDQFDPWIKSSPTLIDFALGGELPESVRRKLVDSNIEEHRFRNVIEGLVEIIWSSFWGASEDSQSYESFQKSIKSMKIESLPPITPFKFSRFKDNGGWGEKPSLIDYEYWQKLRCSA</sequence>
<dbReference type="KEGG" id="gsn:YC6258_05460"/>
<gene>
    <name evidence="1" type="ORF">YC6258_05460</name>
</gene>
<reference evidence="1 2" key="1">
    <citation type="submission" date="2014-01" db="EMBL/GenBank/DDBJ databases">
        <title>Full genme sequencing of cellulolytic bacterium Gynuella sunshinyii YC6258T gen. nov., sp. nov.</title>
        <authorList>
            <person name="Khan H."/>
            <person name="Chung E.J."/>
            <person name="Chung Y.R."/>
        </authorList>
    </citation>
    <scope>NUCLEOTIDE SEQUENCE [LARGE SCALE GENOMIC DNA]</scope>
    <source>
        <strain evidence="1 2">YC6258</strain>
    </source>
</reference>
<organism evidence="1 2">
    <name type="scientific">Gynuella sunshinyii YC6258</name>
    <dbReference type="NCBI Taxonomy" id="1445510"/>
    <lineage>
        <taxon>Bacteria</taxon>
        <taxon>Pseudomonadati</taxon>
        <taxon>Pseudomonadota</taxon>
        <taxon>Gammaproteobacteria</taxon>
        <taxon>Oceanospirillales</taxon>
        <taxon>Saccharospirillaceae</taxon>
        <taxon>Gynuella</taxon>
    </lineage>
</organism>
<keyword evidence="2" id="KW-1185">Reference proteome</keyword>
<dbReference type="AlphaFoldDB" id="A0A0C5VDU0"/>